<dbReference type="EMBL" id="LAZR01001246">
    <property type="protein sequence ID" value="KKN47985.1"/>
    <property type="molecule type" value="Genomic_DNA"/>
</dbReference>
<dbReference type="SUPFAM" id="SSF53448">
    <property type="entry name" value="Nucleotide-diphospho-sugar transferases"/>
    <property type="match status" value="1"/>
</dbReference>
<dbReference type="AlphaFoldDB" id="A0A0F9QUM3"/>
<comment type="caution">
    <text evidence="1">The sequence shown here is derived from an EMBL/GenBank/DDBJ whole genome shotgun (WGS) entry which is preliminary data.</text>
</comment>
<reference evidence="1" key="1">
    <citation type="journal article" date="2015" name="Nature">
        <title>Complex archaea that bridge the gap between prokaryotes and eukaryotes.</title>
        <authorList>
            <person name="Spang A."/>
            <person name="Saw J.H."/>
            <person name="Jorgensen S.L."/>
            <person name="Zaremba-Niedzwiedzka K."/>
            <person name="Martijn J."/>
            <person name="Lind A.E."/>
            <person name="van Eijk R."/>
            <person name="Schleper C."/>
            <person name="Guy L."/>
            <person name="Ettema T.J."/>
        </authorList>
    </citation>
    <scope>NUCLEOTIDE SEQUENCE</scope>
</reference>
<accession>A0A0F9QUM3</accession>
<dbReference type="Gene3D" id="3.90.550.10">
    <property type="entry name" value="Spore Coat Polysaccharide Biosynthesis Protein SpsA, Chain A"/>
    <property type="match status" value="1"/>
</dbReference>
<name>A0A0F9QUM3_9ZZZZ</name>
<organism evidence="1">
    <name type="scientific">marine sediment metagenome</name>
    <dbReference type="NCBI Taxonomy" id="412755"/>
    <lineage>
        <taxon>unclassified sequences</taxon>
        <taxon>metagenomes</taxon>
        <taxon>ecological metagenomes</taxon>
    </lineage>
</organism>
<protein>
    <recommendedName>
        <fullName evidence="2">Acylneuraminate cytidylyltransferase family protein</fullName>
    </recommendedName>
</protein>
<evidence type="ECO:0008006" key="2">
    <source>
        <dbReference type="Google" id="ProtNLM"/>
    </source>
</evidence>
<gene>
    <name evidence="1" type="ORF">LCGC14_0657430</name>
</gene>
<sequence length="214" mass="25110">MQIHYLIPARAGSTRFPNKNRLLVPFAMELLLPNTRMREDVTLSTDDTRLIDEYRSTVRVIERPEHLCQPKTSMKATAIHAADLLDLPPTCLLVILYPTYPCRTWQDICDCVEFFVNQRAKSVLCAEPLLDHPILAFEWLADHRGQPVITSTVYRGQDQLDCFRLCHYVVIIRVDELTRVNNQLYNAETHFFRLKKRPLDVDHMRDIHELRNRL</sequence>
<evidence type="ECO:0000313" key="1">
    <source>
        <dbReference type="EMBL" id="KKN47985.1"/>
    </source>
</evidence>
<dbReference type="InterPro" id="IPR029044">
    <property type="entry name" value="Nucleotide-diphossugar_trans"/>
</dbReference>
<proteinExistence type="predicted"/>